<keyword evidence="2" id="KW-1185">Reference proteome</keyword>
<dbReference type="EMBL" id="ML178825">
    <property type="protein sequence ID" value="TFL01393.1"/>
    <property type="molecule type" value="Genomic_DNA"/>
</dbReference>
<reference evidence="1 2" key="1">
    <citation type="journal article" date="2019" name="Nat. Ecol. Evol.">
        <title>Megaphylogeny resolves global patterns of mushroom evolution.</title>
        <authorList>
            <person name="Varga T."/>
            <person name="Krizsan K."/>
            <person name="Foldi C."/>
            <person name="Dima B."/>
            <person name="Sanchez-Garcia M."/>
            <person name="Sanchez-Ramirez S."/>
            <person name="Szollosi G.J."/>
            <person name="Szarkandi J.G."/>
            <person name="Papp V."/>
            <person name="Albert L."/>
            <person name="Andreopoulos W."/>
            <person name="Angelini C."/>
            <person name="Antonin V."/>
            <person name="Barry K.W."/>
            <person name="Bougher N.L."/>
            <person name="Buchanan P."/>
            <person name="Buyck B."/>
            <person name="Bense V."/>
            <person name="Catcheside P."/>
            <person name="Chovatia M."/>
            <person name="Cooper J."/>
            <person name="Damon W."/>
            <person name="Desjardin D."/>
            <person name="Finy P."/>
            <person name="Geml J."/>
            <person name="Haridas S."/>
            <person name="Hughes K."/>
            <person name="Justo A."/>
            <person name="Karasinski D."/>
            <person name="Kautmanova I."/>
            <person name="Kiss B."/>
            <person name="Kocsube S."/>
            <person name="Kotiranta H."/>
            <person name="LaButti K.M."/>
            <person name="Lechner B.E."/>
            <person name="Liimatainen K."/>
            <person name="Lipzen A."/>
            <person name="Lukacs Z."/>
            <person name="Mihaltcheva S."/>
            <person name="Morgado L.N."/>
            <person name="Niskanen T."/>
            <person name="Noordeloos M.E."/>
            <person name="Ohm R.A."/>
            <person name="Ortiz-Santana B."/>
            <person name="Ovrebo C."/>
            <person name="Racz N."/>
            <person name="Riley R."/>
            <person name="Savchenko A."/>
            <person name="Shiryaev A."/>
            <person name="Soop K."/>
            <person name="Spirin V."/>
            <person name="Szebenyi C."/>
            <person name="Tomsovsky M."/>
            <person name="Tulloss R.E."/>
            <person name="Uehling J."/>
            <person name="Grigoriev I.V."/>
            <person name="Vagvolgyi C."/>
            <person name="Papp T."/>
            <person name="Martin F.M."/>
            <person name="Miettinen O."/>
            <person name="Hibbett D.S."/>
            <person name="Nagy L.G."/>
        </authorList>
    </citation>
    <scope>NUCLEOTIDE SEQUENCE [LARGE SCALE GENOMIC DNA]</scope>
    <source>
        <strain evidence="1 2">CBS 309.79</strain>
    </source>
</reference>
<sequence length="75" mass="8147">MSRPLRPKRGCGLGVLGLGASLKSQVSMAYEKEESLPPTHNTLPASGAMTIVPDSEHCRKLTHEYCSTLEVSRVH</sequence>
<name>A0A5C3QH28_9AGAR</name>
<accession>A0A5C3QH28</accession>
<evidence type="ECO:0000313" key="1">
    <source>
        <dbReference type="EMBL" id="TFL01393.1"/>
    </source>
</evidence>
<evidence type="ECO:0000313" key="2">
    <source>
        <dbReference type="Proteomes" id="UP000305067"/>
    </source>
</evidence>
<organism evidence="1 2">
    <name type="scientific">Pterulicium gracile</name>
    <dbReference type="NCBI Taxonomy" id="1884261"/>
    <lineage>
        <taxon>Eukaryota</taxon>
        <taxon>Fungi</taxon>
        <taxon>Dikarya</taxon>
        <taxon>Basidiomycota</taxon>
        <taxon>Agaricomycotina</taxon>
        <taxon>Agaricomycetes</taxon>
        <taxon>Agaricomycetidae</taxon>
        <taxon>Agaricales</taxon>
        <taxon>Pleurotineae</taxon>
        <taxon>Pterulaceae</taxon>
        <taxon>Pterulicium</taxon>
    </lineage>
</organism>
<dbReference type="AlphaFoldDB" id="A0A5C3QH28"/>
<proteinExistence type="predicted"/>
<gene>
    <name evidence="1" type="ORF">BDV98DRAFT_568033</name>
</gene>
<dbReference type="Proteomes" id="UP000305067">
    <property type="component" value="Unassembled WGS sequence"/>
</dbReference>
<protein>
    <submittedName>
        <fullName evidence="1">Uncharacterized protein</fullName>
    </submittedName>
</protein>